<reference evidence="1" key="1">
    <citation type="submission" date="2009-02" db="EMBL/GenBank/DDBJ databases">
        <title>Full length sequence-verified cDNA sequences from Sitka spruce (Picea sitchensis).</title>
        <authorList>
            <person name="Reid K.E."/>
            <person name="Liao N."/>
            <person name="Ralph S."/>
            <person name="Kolosova N."/>
            <person name="Oddy C."/>
            <person name="Moore R."/>
            <person name="Mayo M."/>
            <person name="Wagner S."/>
            <person name="King J."/>
            <person name="Yanchuk A."/>
            <person name="Holt R."/>
            <person name="Jones S."/>
            <person name="Marra M."/>
            <person name="Ritland C.E."/>
            <person name="Ritland K."/>
            <person name="Bohlmann J."/>
        </authorList>
    </citation>
    <scope>NUCLEOTIDE SEQUENCE</scope>
    <source>
        <tissue evidence="1">Green portion of the leader tissue</tissue>
    </source>
</reference>
<organism evidence="1">
    <name type="scientific">Picea sitchensis</name>
    <name type="common">Sitka spruce</name>
    <name type="synonym">Pinus sitchensis</name>
    <dbReference type="NCBI Taxonomy" id="3332"/>
    <lineage>
        <taxon>Eukaryota</taxon>
        <taxon>Viridiplantae</taxon>
        <taxon>Streptophyta</taxon>
        <taxon>Embryophyta</taxon>
        <taxon>Tracheophyta</taxon>
        <taxon>Spermatophyta</taxon>
        <taxon>Pinopsida</taxon>
        <taxon>Pinidae</taxon>
        <taxon>Conifers I</taxon>
        <taxon>Pinales</taxon>
        <taxon>Pinaceae</taxon>
        <taxon>Picea</taxon>
    </lineage>
</organism>
<sequence length="38" mass="4119">MWQAAAHGLGCYEPPLEALPGELSLLISSDPFLHVELL</sequence>
<name>C0PRF4_PICSI</name>
<evidence type="ECO:0000313" key="1">
    <source>
        <dbReference type="EMBL" id="ACN40394.1"/>
    </source>
</evidence>
<dbReference type="EMBL" id="BT070901">
    <property type="protein sequence ID" value="ACN40394.1"/>
    <property type="molecule type" value="mRNA"/>
</dbReference>
<proteinExistence type="evidence at transcript level"/>
<dbReference type="AlphaFoldDB" id="C0PRF4"/>
<accession>C0PRF4</accession>
<protein>
    <submittedName>
        <fullName evidence="1">Uncharacterized protein</fullName>
    </submittedName>
</protein>